<gene>
    <name evidence="10" type="primary">accB</name>
    <name evidence="10" type="ORF">H9838_04695</name>
</gene>
<dbReference type="EMBL" id="DXDU01000076">
    <property type="protein sequence ID" value="HIY26459.1"/>
    <property type="molecule type" value="Genomic_DNA"/>
</dbReference>
<dbReference type="InterPro" id="IPR001249">
    <property type="entry name" value="AcCoA_biotinCC"/>
</dbReference>
<dbReference type="Proteomes" id="UP000823915">
    <property type="component" value="Unassembled WGS sequence"/>
</dbReference>
<dbReference type="PANTHER" id="PTHR45266:SF3">
    <property type="entry name" value="OXALOACETATE DECARBOXYLASE ALPHA CHAIN"/>
    <property type="match status" value="1"/>
</dbReference>
<reference evidence="10" key="1">
    <citation type="journal article" date="2021" name="PeerJ">
        <title>Extensive microbial diversity within the chicken gut microbiome revealed by metagenomics and culture.</title>
        <authorList>
            <person name="Gilroy R."/>
            <person name="Ravi A."/>
            <person name="Getino M."/>
            <person name="Pursley I."/>
            <person name="Horton D.L."/>
            <person name="Alikhan N.F."/>
            <person name="Baker D."/>
            <person name="Gharbi K."/>
            <person name="Hall N."/>
            <person name="Watson M."/>
            <person name="Adriaenssens E.M."/>
            <person name="Foster-Nyarko E."/>
            <person name="Jarju S."/>
            <person name="Secka A."/>
            <person name="Antonio M."/>
            <person name="Oren A."/>
            <person name="Chaudhuri R.R."/>
            <person name="La Ragione R."/>
            <person name="Hildebrand F."/>
            <person name="Pallen M.J."/>
        </authorList>
    </citation>
    <scope>NUCLEOTIDE SEQUENCE</scope>
    <source>
        <strain evidence="10">1282</strain>
    </source>
</reference>
<proteinExistence type="predicted"/>
<comment type="pathway">
    <text evidence="1 8">Lipid metabolism; fatty acid biosynthesis.</text>
</comment>
<dbReference type="NCBIfam" id="TIGR00531">
    <property type="entry name" value="BCCP"/>
    <property type="match status" value="1"/>
</dbReference>
<dbReference type="InterPro" id="IPR000089">
    <property type="entry name" value="Biotin_lipoyl"/>
</dbReference>
<evidence type="ECO:0000256" key="1">
    <source>
        <dbReference type="ARBA" id="ARBA00005194"/>
    </source>
</evidence>
<keyword evidence="3 8" id="KW-0444">Lipid biosynthesis</keyword>
<dbReference type="AlphaFoldDB" id="A0A9D1YCU0"/>
<dbReference type="PRINTS" id="PR01071">
    <property type="entry name" value="ACOABIOTINCC"/>
</dbReference>
<dbReference type="GO" id="GO:0009317">
    <property type="term" value="C:acetyl-CoA carboxylase complex"/>
    <property type="evidence" value="ECO:0007669"/>
    <property type="project" value="InterPro"/>
</dbReference>
<evidence type="ECO:0000256" key="8">
    <source>
        <dbReference type="RuleBase" id="RU364072"/>
    </source>
</evidence>
<comment type="function">
    <text evidence="8">This protein is a component of the acetyl coenzyme A carboxylase complex; first, biotin carboxylase catalyzes the carboxylation of the carrier protein and then the transcarboxylase transfers the carboxyl group to form malonyl-CoA.</text>
</comment>
<sequence length="150" mass="15389">MDVKTIESLARLMKETGLTSLKLSEGETSLKLERLPMGGIALAEAPAATGAQALGVPAPAPAAPAAPAAAAQEGTLVLSPTVGVFYAAASPDSKPFVEVGDQVKKGDTLCIIEAMKLMNEIPAEVDGTVAEICVGNGQVVEYNQPLFRIV</sequence>
<evidence type="ECO:0000256" key="5">
    <source>
        <dbReference type="ARBA" id="ARBA00023098"/>
    </source>
</evidence>
<evidence type="ECO:0000256" key="3">
    <source>
        <dbReference type="ARBA" id="ARBA00022516"/>
    </source>
</evidence>
<accession>A0A9D1YCU0</accession>
<keyword evidence="10" id="KW-0436">Ligase</keyword>
<evidence type="ECO:0000256" key="7">
    <source>
        <dbReference type="ARBA" id="ARBA00023267"/>
    </source>
</evidence>
<dbReference type="InterPro" id="IPR011053">
    <property type="entry name" value="Single_hybrid_motif"/>
</dbReference>
<dbReference type="FunFam" id="2.40.50.100:FF:000003">
    <property type="entry name" value="Acetyl-CoA carboxylase biotin carboxyl carrier protein"/>
    <property type="match status" value="1"/>
</dbReference>
<comment type="caution">
    <text evidence="10">The sequence shown here is derived from an EMBL/GenBank/DDBJ whole genome shotgun (WGS) entry which is preliminary data.</text>
</comment>
<dbReference type="PROSITE" id="PS50968">
    <property type="entry name" value="BIOTINYL_LIPOYL"/>
    <property type="match status" value="1"/>
</dbReference>
<evidence type="ECO:0000256" key="4">
    <source>
        <dbReference type="ARBA" id="ARBA00022832"/>
    </source>
</evidence>
<dbReference type="Pfam" id="PF00364">
    <property type="entry name" value="Biotin_lipoyl"/>
    <property type="match status" value="1"/>
</dbReference>
<evidence type="ECO:0000313" key="10">
    <source>
        <dbReference type="EMBL" id="HIY26459.1"/>
    </source>
</evidence>
<dbReference type="GO" id="GO:0006633">
    <property type="term" value="P:fatty acid biosynthetic process"/>
    <property type="evidence" value="ECO:0007669"/>
    <property type="project" value="UniProtKB-KW"/>
</dbReference>
<evidence type="ECO:0000313" key="11">
    <source>
        <dbReference type="Proteomes" id="UP000823915"/>
    </source>
</evidence>
<protein>
    <recommendedName>
        <fullName evidence="2 8">Biotin carboxyl carrier protein of acetyl-CoA carboxylase</fullName>
    </recommendedName>
</protein>
<dbReference type="CDD" id="cd06850">
    <property type="entry name" value="biotinyl_domain"/>
    <property type="match status" value="1"/>
</dbReference>
<keyword evidence="4 8" id="KW-0276">Fatty acid metabolism</keyword>
<evidence type="ECO:0000256" key="6">
    <source>
        <dbReference type="ARBA" id="ARBA00023160"/>
    </source>
</evidence>
<evidence type="ECO:0000259" key="9">
    <source>
        <dbReference type="PROSITE" id="PS50968"/>
    </source>
</evidence>
<feature type="domain" description="Lipoyl-binding" evidence="9">
    <location>
        <begin position="74"/>
        <end position="150"/>
    </location>
</feature>
<name>A0A9D1YCU0_9FIRM</name>
<dbReference type="SUPFAM" id="SSF51230">
    <property type="entry name" value="Single hybrid motif"/>
    <property type="match status" value="1"/>
</dbReference>
<reference evidence="10" key="2">
    <citation type="submission" date="2021-04" db="EMBL/GenBank/DDBJ databases">
        <authorList>
            <person name="Gilroy R."/>
        </authorList>
    </citation>
    <scope>NUCLEOTIDE SEQUENCE</scope>
    <source>
        <strain evidence="10">1282</strain>
    </source>
</reference>
<keyword evidence="5 8" id="KW-0443">Lipid metabolism</keyword>
<evidence type="ECO:0000256" key="2">
    <source>
        <dbReference type="ARBA" id="ARBA00017562"/>
    </source>
</evidence>
<dbReference type="Gene3D" id="2.40.50.100">
    <property type="match status" value="1"/>
</dbReference>
<dbReference type="InterPro" id="IPR001882">
    <property type="entry name" value="Biotin_BS"/>
</dbReference>
<organism evidence="10 11">
    <name type="scientific">Candidatus Acutalibacter pullistercoris</name>
    <dbReference type="NCBI Taxonomy" id="2838418"/>
    <lineage>
        <taxon>Bacteria</taxon>
        <taxon>Bacillati</taxon>
        <taxon>Bacillota</taxon>
        <taxon>Clostridia</taxon>
        <taxon>Eubacteriales</taxon>
        <taxon>Acutalibacteraceae</taxon>
        <taxon>Acutalibacter</taxon>
    </lineage>
</organism>
<keyword evidence="6 8" id="KW-0275">Fatty acid biosynthesis</keyword>
<dbReference type="PANTHER" id="PTHR45266">
    <property type="entry name" value="OXALOACETATE DECARBOXYLASE ALPHA CHAIN"/>
    <property type="match status" value="1"/>
</dbReference>
<dbReference type="GO" id="GO:0003989">
    <property type="term" value="F:acetyl-CoA carboxylase activity"/>
    <property type="evidence" value="ECO:0007669"/>
    <property type="project" value="InterPro"/>
</dbReference>
<dbReference type="PROSITE" id="PS00188">
    <property type="entry name" value="BIOTIN"/>
    <property type="match status" value="1"/>
</dbReference>
<dbReference type="InterPro" id="IPR050709">
    <property type="entry name" value="Biotin_Carboxyl_Carrier/Decarb"/>
</dbReference>
<keyword evidence="7 8" id="KW-0092">Biotin</keyword>